<organism evidence="2 3">
    <name type="scientific">Oryza sativa subsp. japonica</name>
    <name type="common">Rice</name>
    <dbReference type="NCBI Taxonomy" id="39947"/>
    <lineage>
        <taxon>Eukaryota</taxon>
        <taxon>Viridiplantae</taxon>
        <taxon>Streptophyta</taxon>
        <taxon>Embryophyta</taxon>
        <taxon>Tracheophyta</taxon>
        <taxon>Spermatophyta</taxon>
        <taxon>Magnoliopsida</taxon>
        <taxon>Liliopsida</taxon>
        <taxon>Poales</taxon>
        <taxon>Poaceae</taxon>
        <taxon>BOP clade</taxon>
        <taxon>Oryzoideae</taxon>
        <taxon>Oryzeae</taxon>
        <taxon>Oryzinae</taxon>
        <taxon>Oryza</taxon>
        <taxon>Oryza sativa</taxon>
    </lineage>
</organism>
<dbReference type="AlphaFoldDB" id="A0A0P0VK50"/>
<accession>A0A0P0VK50</accession>
<evidence type="ECO:0000256" key="1">
    <source>
        <dbReference type="SAM" id="MobiDB-lite"/>
    </source>
</evidence>
<dbReference type="PaxDb" id="39947-A0A0P0VK50"/>
<gene>
    <name evidence="2" type="ordered locus">Os02g0542000</name>
    <name evidence="2" type="ORF">OSNPB_020542000</name>
</gene>
<feature type="region of interest" description="Disordered" evidence="1">
    <location>
        <begin position="1"/>
        <end position="24"/>
    </location>
</feature>
<proteinExistence type="predicted"/>
<reference evidence="2 3" key="3">
    <citation type="journal article" date="2013" name="Rice">
        <title>Improvement of the Oryza sativa Nipponbare reference genome using next generation sequence and optical map data.</title>
        <authorList>
            <person name="Kawahara Y."/>
            <person name="de la Bastide M."/>
            <person name="Hamilton J.P."/>
            <person name="Kanamori H."/>
            <person name="McCombie W.R."/>
            <person name="Ouyang S."/>
            <person name="Schwartz D.C."/>
            <person name="Tanaka T."/>
            <person name="Wu J."/>
            <person name="Zhou S."/>
            <person name="Childs K.L."/>
            <person name="Davidson R.M."/>
            <person name="Lin H."/>
            <person name="Quesada-Ocampo L."/>
            <person name="Vaillancourt B."/>
            <person name="Sakai H."/>
            <person name="Lee S.S."/>
            <person name="Kim J."/>
            <person name="Numa H."/>
            <person name="Itoh T."/>
            <person name="Buell C.R."/>
            <person name="Matsumoto T."/>
        </authorList>
    </citation>
    <scope>NUCLEOTIDE SEQUENCE [LARGE SCALE GENOMIC DNA]</scope>
    <source>
        <strain evidence="3">cv. Nipponbare</strain>
    </source>
</reference>
<dbReference type="InParanoid" id="A0A0P0VK50"/>
<evidence type="ECO:0000313" key="3">
    <source>
        <dbReference type="Proteomes" id="UP000059680"/>
    </source>
</evidence>
<dbReference type="EMBL" id="AP014958">
    <property type="protein sequence ID" value="BAS79107.1"/>
    <property type="molecule type" value="Genomic_DNA"/>
</dbReference>
<evidence type="ECO:0000313" key="2">
    <source>
        <dbReference type="EMBL" id="BAS79107.1"/>
    </source>
</evidence>
<protein>
    <submittedName>
        <fullName evidence="2">Os02g0542000 protein</fullName>
    </submittedName>
</protein>
<reference evidence="2 3" key="2">
    <citation type="journal article" date="2013" name="Plant Cell Physiol.">
        <title>Rice Annotation Project Database (RAP-DB): an integrative and interactive database for rice genomics.</title>
        <authorList>
            <person name="Sakai H."/>
            <person name="Lee S.S."/>
            <person name="Tanaka T."/>
            <person name="Numa H."/>
            <person name="Kim J."/>
            <person name="Kawahara Y."/>
            <person name="Wakimoto H."/>
            <person name="Yang C.C."/>
            <person name="Iwamoto M."/>
            <person name="Abe T."/>
            <person name="Yamada Y."/>
            <person name="Muto A."/>
            <person name="Inokuchi H."/>
            <person name="Ikemura T."/>
            <person name="Matsumoto T."/>
            <person name="Sasaki T."/>
            <person name="Itoh T."/>
        </authorList>
    </citation>
    <scope>NUCLEOTIDE SEQUENCE [LARGE SCALE GENOMIC DNA]</scope>
    <source>
        <strain evidence="3">cv. Nipponbare</strain>
    </source>
</reference>
<reference evidence="3" key="1">
    <citation type="journal article" date="2005" name="Nature">
        <title>The map-based sequence of the rice genome.</title>
        <authorList>
            <consortium name="International rice genome sequencing project (IRGSP)"/>
            <person name="Matsumoto T."/>
            <person name="Wu J."/>
            <person name="Kanamori H."/>
            <person name="Katayose Y."/>
            <person name="Fujisawa M."/>
            <person name="Namiki N."/>
            <person name="Mizuno H."/>
            <person name="Yamamoto K."/>
            <person name="Antonio B.A."/>
            <person name="Baba T."/>
            <person name="Sakata K."/>
            <person name="Nagamura Y."/>
            <person name="Aoki H."/>
            <person name="Arikawa K."/>
            <person name="Arita K."/>
            <person name="Bito T."/>
            <person name="Chiden Y."/>
            <person name="Fujitsuka N."/>
            <person name="Fukunaka R."/>
            <person name="Hamada M."/>
            <person name="Harada C."/>
            <person name="Hayashi A."/>
            <person name="Hijishita S."/>
            <person name="Honda M."/>
            <person name="Hosokawa S."/>
            <person name="Ichikawa Y."/>
            <person name="Idonuma A."/>
            <person name="Iijima M."/>
            <person name="Ikeda M."/>
            <person name="Ikeno M."/>
            <person name="Ito K."/>
            <person name="Ito S."/>
            <person name="Ito T."/>
            <person name="Ito Y."/>
            <person name="Ito Y."/>
            <person name="Iwabuchi A."/>
            <person name="Kamiya K."/>
            <person name="Karasawa W."/>
            <person name="Kurita K."/>
            <person name="Katagiri S."/>
            <person name="Kikuta A."/>
            <person name="Kobayashi H."/>
            <person name="Kobayashi N."/>
            <person name="Machita K."/>
            <person name="Maehara T."/>
            <person name="Masukawa M."/>
            <person name="Mizubayashi T."/>
            <person name="Mukai Y."/>
            <person name="Nagasaki H."/>
            <person name="Nagata Y."/>
            <person name="Naito S."/>
            <person name="Nakashima M."/>
            <person name="Nakama Y."/>
            <person name="Nakamichi Y."/>
            <person name="Nakamura M."/>
            <person name="Meguro A."/>
            <person name="Negishi M."/>
            <person name="Ohta I."/>
            <person name="Ohta T."/>
            <person name="Okamoto M."/>
            <person name="Ono N."/>
            <person name="Saji S."/>
            <person name="Sakaguchi M."/>
            <person name="Sakai K."/>
            <person name="Shibata M."/>
            <person name="Shimokawa T."/>
            <person name="Song J."/>
            <person name="Takazaki Y."/>
            <person name="Terasawa K."/>
            <person name="Tsugane M."/>
            <person name="Tsuji K."/>
            <person name="Ueda S."/>
            <person name="Waki K."/>
            <person name="Yamagata H."/>
            <person name="Yamamoto M."/>
            <person name="Yamamoto S."/>
            <person name="Yamane H."/>
            <person name="Yoshiki S."/>
            <person name="Yoshihara R."/>
            <person name="Yukawa K."/>
            <person name="Zhong H."/>
            <person name="Yano M."/>
            <person name="Yuan Q."/>
            <person name="Ouyang S."/>
            <person name="Liu J."/>
            <person name="Jones K.M."/>
            <person name="Gansberger K."/>
            <person name="Moffat K."/>
            <person name="Hill J."/>
            <person name="Bera J."/>
            <person name="Fadrosh D."/>
            <person name="Jin S."/>
            <person name="Johri S."/>
            <person name="Kim M."/>
            <person name="Overton L."/>
            <person name="Reardon M."/>
            <person name="Tsitrin T."/>
            <person name="Vuong H."/>
            <person name="Weaver B."/>
            <person name="Ciecko A."/>
            <person name="Tallon L."/>
            <person name="Jackson J."/>
            <person name="Pai G."/>
            <person name="Aken S.V."/>
            <person name="Utterback T."/>
            <person name="Reidmuller S."/>
            <person name="Feldblyum T."/>
            <person name="Hsiao J."/>
            <person name="Zismann V."/>
            <person name="Iobst S."/>
            <person name="de Vazeille A.R."/>
            <person name="Buell C.R."/>
            <person name="Ying K."/>
            <person name="Li Y."/>
            <person name="Lu T."/>
            <person name="Huang Y."/>
            <person name="Zhao Q."/>
            <person name="Feng Q."/>
            <person name="Zhang L."/>
            <person name="Zhu J."/>
            <person name="Weng Q."/>
            <person name="Mu J."/>
            <person name="Lu Y."/>
            <person name="Fan D."/>
            <person name="Liu Y."/>
            <person name="Guan J."/>
            <person name="Zhang Y."/>
            <person name="Yu S."/>
            <person name="Liu X."/>
            <person name="Zhang Y."/>
            <person name="Hong G."/>
            <person name="Han B."/>
            <person name="Choisne N."/>
            <person name="Demange N."/>
            <person name="Orjeda G."/>
            <person name="Samain S."/>
            <person name="Cattolico L."/>
            <person name="Pelletier E."/>
            <person name="Couloux A."/>
            <person name="Segurens B."/>
            <person name="Wincker P."/>
            <person name="D'Hont A."/>
            <person name="Scarpelli C."/>
            <person name="Weissenbach J."/>
            <person name="Salanoubat M."/>
            <person name="Quetier F."/>
            <person name="Yu Y."/>
            <person name="Kim H.R."/>
            <person name="Rambo T."/>
            <person name="Currie J."/>
            <person name="Collura K."/>
            <person name="Luo M."/>
            <person name="Yang T."/>
            <person name="Ammiraju J.S.S."/>
            <person name="Engler F."/>
            <person name="Soderlund C."/>
            <person name="Wing R.A."/>
            <person name="Palmer L.E."/>
            <person name="de la Bastide M."/>
            <person name="Spiegel L."/>
            <person name="Nascimento L."/>
            <person name="Zutavern T."/>
            <person name="O'Shaughnessy A."/>
            <person name="Dike S."/>
            <person name="Dedhia N."/>
            <person name="Preston R."/>
            <person name="Balija V."/>
            <person name="McCombie W.R."/>
            <person name="Chow T."/>
            <person name="Chen H."/>
            <person name="Chung M."/>
            <person name="Chen C."/>
            <person name="Shaw J."/>
            <person name="Wu H."/>
            <person name="Hsiao K."/>
            <person name="Chao Y."/>
            <person name="Chu M."/>
            <person name="Cheng C."/>
            <person name="Hour A."/>
            <person name="Lee P."/>
            <person name="Lin S."/>
            <person name="Lin Y."/>
            <person name="Liou J."/>
            <person name="Liu S."/>
            <person name="Hsing Y."/>
            <person name="Raghuvanshi S."/>
            <person name="Mohanty A."/>
            <person name="Bharti A.K."/>
            <person name="Gaur A."/>
            <person name="Gupta V."/>
            <person name="Kumar D."/>
            <person name="Ravi V."/>
            <person name="Vij S."/>
            <person name="Kapur A."/>
            <person name="Khurana P."/>
            <person name="Khurana P."/>
            <person name="Khurana J.P."/>
            <person name="Tyagi A.K."/>
            <person name="Gaikwad K."/>
            <person name="Singh A."/>
            <person name="Dalal V."/>
            <person name="Srivastava S."/>
            <person name="Dixit A."/>
            <person name="Pal A.K."/>
            <person name="Ghazi I.A."/>
            <person name="Yadav M."/>
            <person name="Pandit A."/>
            <person name="Bhargava A."/>
            <person name="Sureshbabu K."/>
            <person name="Batra K."/>
            <person name="Sharma T.R."/>
            <person name="Mohapatra T."/>
            <person name="Singh N.K."/>
            <person name="Messing J."/>
            <person name="Nelson A.B."/>
            <person name="Fuks G."/>
            <person name="Kavchok S."/>
            <person name="Keizer G."/>
            <person name="Linton E."/>
            <person name="Llaca V."/>
            <person name="Song R."/>
            <person name="Tanyolac B."/>
            <person name="Young S."/>
            <person name="Ho-Il K."/>
            <person name="Hahn J.H."/>
            <person name="Sangsakoo G."/>
            <person name="Vanavichit A."/>
            <person name="de Mattos Luiz.A.T."/>
            <person name="Zimmer P.D."/>
            <person name="Malone G."/>
            <person name="Dellagostin O."/>
            <person name="de Oliveira A.C."/>
            <person name="Bevan M."/>
            <person name="Bancroft I."/>
            <person name="Minx P."/>
            <person name="Cordum H."/>
            <person name="Wilson R."/>
            <person name="Cheng Z."/>
            <person name="Jin W."/>
            <person name="Jiang J."/>
            <person name="Leong S.A."/>
            <person name="Iwama H."/>
            <person name="Gojobori T."/>
            <person name="Itoh T."/>
            <person name="Niimura Y."/>
            <person name="Fujii Y."/>
            <person name="Habara T."/>
            <person name="Sakai H."/>
            <person name="Sato Y."/>
            <person name="Wilson G."/>
            <person name="Kumar K."/>
            <person name="McCouch S."/>
            <person name="Juretic N."/>
            <person name="Hoen D."/>
            <person name="Wright S."/>
            <person name="Bruskiewich R."/>
            <person name="Bureau T."/>
            <person name="Miyao A."/>
            <person name="Hirochika H."/>
            <person name="Nishikawa T."/>
            <person name="Kadowaki K."/>
            <person name="Sugiura M."/>
            <person name="Burr B."/>
            <person name="Sasaki T."/>
        </authorList>
    </citation>
    <scope>NUCLEOTIDE SEQUENCE [LARGE SCALE GENOMIC DNA]</scope>
    <source>
        <strain evidence="3">cv. Nipponbare</strain>
    </source>
</reference>
<dbReference type="Gramene" id="Os02t0542000-00">
    <property type="protein sequence ID" value="Os02t0542000-00"/>
    <property type="gene ID" value="Os02g0542000"/>
</dbReference>
<name>A0A0P0VK50_ORYSJ</name>
<feature type="non-terminal residue" evidence="2">
    <location>
        <position position="75"/>
    </location>
</feature>
<dbReference type="Proteomes" id="UP000059680">
    <property type="component" value="Chromosome 2"/>
</dbReference>
<keyword evidence="3" id="KW-1185">Reference proteome</keyword>
<sequence>MRYRPRRPASCRAATGRSSGSGGAACVGRGACCGDHGASSVLFWSRGARRCPGGSGAASSSPARCFLDRRLAAGG</sequence>